<evidence type="ECO:0000313" key="3">
    <source>
        <dbReference type="Proteomes" id="UP000078343"/>
    </source>
</evidence>
<feature type="region of interest" description="Disordered" evidence="1">
    <location>
        <begin position="320"/>
        <end position="390"/>
    </location>
</feature>
<dbReference type="RefSeq" id="XP_018695663.1">
    <property type="nucleotide sequence ID" value="XM_018836013.1"/>
</dbReference>
<name>A0A178ZSD2_9EURO</name>
<dbReference type="AlphaFoldDB" id="A0A178ZSD2"/>
<comment type="caution">
    <text evidence="2">The sequence shown here is derived from an EMBL/GenBank/DDBJ whole genome shotgun (WGS) entry which is preliminary data.</text>
</comment>
<sequence>MCITEIWSYRECGCFYNHKTLCRSYRRGQTPCCAPNIQHRVDTWLDETAGAPETCRPQLAPRAICLEPGDCPNHRVVEKSFLNQICEDCLLAELDGLPSSLGKDASARDVPNADLDNREGLIWDSEVKVEIEDSNSEPSASQSAAEASVHSREAVDEDRMILESHVEITIEDEHHNIVTKSPASPEQIAHQRSGRSQLSLIQPSSSNSLHDNLCITNSRPSGSKRYGRAFQGVNVAGFDHAYPDDGINLQSLHPSPQPLFRGRSLMCSNLPRTQVRKADAGSTPKPSKERTGIKGLAKFQSLKNLSMSFRVAPRSLMVDSAQRGNSGTGPACPSSSLQSDSKDLFRWKGSPPIGGTSESVFGSSEQLSDKIHDSIPNPEAQDTPIIPPRKSSLKNYLMQDFTRTRAMVQPRSGSRFRSLTPSPTSWLRKHAEPIEEIDSSTQGSVTHSETTFESASGASSLETTGAGGIKAEKAFLIPSIPKSSTMNTMRAIIDGYIDQDEAGRQPPLSREGAGPQGWWTGGTEM</sequence>
<protein>
    <submittedName>
        <fullName evidence="2">Uncharacterized protein</fullName>
    </submittedName>
</protein>
<feature type="compositionally biased region" description="Low complexity" evidence="1">
    <location>
        <begin position="136"/>
        <end position="148"/>
    </location>
</feature>
<dbReference type="OrthoDB" id="4161069at2759"/>
<organism evidence="2 3">
    <name type="scientific">Fonsecaea erecta</name>
    <dbReference type="NCBI Taxonomy" id="1367422"/>
    <lineage>
        <taxon>Eukaryota</taxon>
        <taxon>Fungi</taxon>
        <taxon>Dikarya</taxon>
        <taxon>Ascomycota</taxon>
        <taxon>Pezizomycotina</taxon>
        <taxon>Eurotiomycetes</taxon>
        <taxon>Chaetothyriomycetidae</taxon>
        <taxon>Chaetothyriales</taxon>
        <taxon>Herpotrichiellaceae</taxon>
        <taxon>Fonsecaea</taxon>
    </lineage>
</organism>
<accession>A0A178ZSD2</accession>
<feature type="compositionally biased region" description="Polar residues" evidence="1">
    <location>
        <begin position="356"/>
        <end position="366"/>
    </location>
</feature>
<dbReference type="Proteomes" id="UP000078343">
    <property type="component" value="Unassembled WGS sequence"/>
</dbReference>
<evidence type="ECO:0000256" key="1">
    <source>
        <dbReference type="SAM" id="MobiDB-lite"/>
    </source>
</evidence>
<evidence type="ECO:0000313" key="2">
    <source>
        <dbReference type="EMBL" id="OAP62296.1"/>
    </source>
</evidence>
<reference evidence="2 3" key="1">
    <citation type="submission" date="2016-04" db="EMBL/GenBank/DDBJ databases">
        <title>Draft genome of Fonsecaea erecta CBS 125763.</title>
        <authorList>
            <person name="Weiss V.A."/>
            <person name="Vicente V.A."/>
            <person name="Raittz R.T."/>
            <person name="Moreno L.F."/>
            <person name="De Souza E.M."/>
            <person name="Pedrosa F.O."/>
            <person name="Steffens M.B."/>
            <person name="Faoro H."/>
            <person name="Tadra-Sfeir M.Z."/>
            <person name="Najafzadeh M.J."/>
            <person name="Felipe M.S."/>
            <person name="Teixeira M."/>
            <person name="Sun J."/>
            <person name="Xi L."/>
            <person name="Gomes R."/>
            <person name="De Azevedo C.M."/>
            <person name="Salgado C.G."/>
            <person name="Da Silva M.B."/>
            <person name="Nascimento M.F."/>
            <person name="Queiroz-Telles F."/>
            <person name="Attili D.S."/>
            <person name="Gorbushina A."/>
        </authorList>
    </citation>
    <scope>NUCLEOTIDE SEQUENCE [LARGE SCALE GENOMIC DNA]</scope>
    <source>
        <strain evidence="2 3">CBS 125763</strain>
    </source>
</reference>
<keyword evidence="3" id="KW-1185">Reference proteome</keyword>
<dbReference type="EMBL" id="LVYI01000003">
    <property type="protein sequence ID" value="OAP62296.1"/>
    <property type="molecule type" value="Genomic_DNA"/>
</dbReference>
<feature type="region of interest" description="Disordered" evidence="1">
    <location>
        <begin position="500"/>
        <end position="525"/>
    </location>
</feature>
<feature type="compositionally biased region" description="Polar residues" evidence="1">
    <location>
        <begin position="439"/>
        <end position="463"/>
    </location>
</feature>
<feature type="region of interest" description="Disordered" evidence="1">
    <location>
        <begin position="131"/>
        <end position="156"/>
    </location>
</feature>
<feature type="region of interest" description="Disordered" evidence="1">
    <location>
        <begin position="434"/>
        <end position="464"/>
    </location>
</feature>
<proteinExistence type="predicted"/>
<dbReference type="GeneID" id="30008668"/>
<gene>
    <name evidence="2" type="ORF">AYL99_04499</name>
</gene>